<dbReference type="EMBL" id="JEMT01012386">
    <property type="protein sequence ID" value="EXX75628.1"/>
    <property type="molecule type" value="Genomic_DNA"/>
</dbReference>
<evidence type="ECO:0000256" key="1">
    <source>
        <dbReference type="ARBA" id="ARBA00006217"/>
    </source>
</evidence>
<keyword evidence="5 8" id="KW-0456">Lyase</keyword>
<reference evidence="9 10" key="1">
    <citation type="submission" date="2014-02" db="EMBL/GenBank/DDBJ databases">
        <title>Single nucleus genome sequencing reveals high similarity among nuclei of an endomycorrhizal fungus.</title>
        <authorList>
            <person name="Lin K."/>
            <person name="Geurts R."/>
            <person name="Zhang Z."/>
            <person name="Limpens E."/>
            <person name="Saunders D.G."/>
            <person name="Mu D."/>
            <person name="Pang E."/>
            <person name="Cao H."/>
            <person name="Cha H."/>
            <person name="Lin T."/>
            <person name="Zhou Q."/>
            <person name="Shang Y."/>
            <person name="Li Y."/>
            <person name="Ivanov S."/>
            <person name="Sharma T."/>
            <person name="Velzen R.V."/>
            <person name="Ruijter N.D."/>
            <person name="Aanen D.K."/>
            <person name="Win J."/>
            <person name="Kamoun S."/>
            <person name="Bisseling T."/>
            <person name="Huang S."/>
        </authorList>
    </citation>
    <scope>NUCLEOTIDE SEQUENCE [LARGE SCALE GENOMIC DNA]</scope>
    <source>
        <strain evidence="10">DAOM197198w</strain>
    </source>
</reference>
<organism evidence="9 10">
    <name type="scientific">Rhizophagus irregularis (strain DAOM 197198w)</name>
    <name type="common">Glomus intraradices</name>
    <dbReference type="NCBI Taxonomy" id="1432141"/>
    <lineage>
        <taxon>Eukaryota</taxon>
        <taxon>Fungi</taxon>
        <taxon>Fungi incertae sedis</taxon>
        <taxon>Mucoromycota</taxon>
        <taxon>Glomeromycotina</taxon>
        <taxon>Glomeromycetes</taxon>
        <taxon>Glomerales</taxon>
        <taxon>Glomeraceae</taxon>
        <taxon>Rhizophagus</taxon>
    </lineage>
</organism>
<evidence type="ECO:0000313" key="10">
    <source>
        <dbReference type="Proteomes" id="UP000022910"/>
    </source>
</evidence>
<dbReference type="HOGENOM" id="CLU_053879_3_2_1"/>
<comment type="cofactor">
    <cofactor evidence="7">
        <name>Zn(2+)</name>
        <dbReference type="ChEBI" id="CHEBI:29105"/>
    </cofactor>
    <text evidence="7">Binds 1 zinc ion per subunit.</text>
</comment>
<proteinExistence type="inferred from homology"/>
<dbReference type="SUPFAM" id="SSF53056">
    <property type="entry name" value="beta-carbonic anhydrase, cab"/>
    <property type="match status" value="1"/>
</dbReference>
<name>A0A015N906_RHIIW</name>
<dbReference type="InterPro" id="IPR001765">
    <property type="entry name" value="Carbonic_anhydrase"/>
</dbReference>
<dbReference type="InterPro" id="IPR015892">
    <property type="entry name" value="Carbonic_anhydrase_CS"/>
</dbReference>
<dbReference type="STRING" id="1432141.A0A015N906"/>
<dbReference type="PANTHER" id="PTHR11002">
    <property type="entry name" value="CARBONIC ANHYDRASE"/>
    <property type="match status" value="1"/>
</dbReference>
<feature type="binding site" evidence="7">
    <location>
        <position position="110"/>
    </location>
    <ligand>
        <name>Zn(2+)</name>
        <dbReference type="ChEBI" id="CHEBI:29105"/>
    </ligand>
</feature>
<dbReference type="SMR" id="A0A015N906"/>
<sequence>MSPRGNVKAHITDWLKGLPALKNPGILNSNVKPTLPRSMILPQIHYPKYEEIEDPNMIKAHVPDLIRPYKGLKDVLENNRKWANADSLREIKFFETLNKGQEPKLFWIGCSDSRVVPETITQLGFGQIFVHRNIANQFDANDFNCMSELEFAVHYIKVEHIIVCGHTQCAGVMNACKDHLSPNLKAWLSDIRRVKDKYPELFPDPMIESSMPQSEKDKLHRRLVEINVSNQVSKIASNEVVQEAWKDKKRKLAIHGWVFNIKKGHLEDIGVTIGKQ</sequence>
<gene>
    <name evidence="9" type="ORF">RirG_039960</name>
</gene>
<evidence type="ECO:0000256" key="2">
    <source>
        <dbReference type="ARBA" id="ARBA00012925"/>
    </source>
</evidence>
<accession>A0A015N906</accession>
<dbReference type="GO" id="GO:0004089">
    <property type="term" value="F:carbonate dehydratase activity"/>
    <property type="evidence" value="ECO:0007669"/>
    <property type="project" value="UniProtKB-UniRule"/>
</dbReference>
<dbReference type="PANTHER" id="PTHR11002:SF76">
    <property type="entry name" value="CARBONIC ANHYDRASE"/>
    <property type="match status" value="1"/>
</dbReference>
<dbReference type="GO" id="GO:0008270">
    <property type="term" value="F:zinc ion binding"/>
    <property type="evidence" value="ECO:0007669"/>
    <property type="project" value="UniProtKB-UniRule"/>
</dbReference>
<dbReference type="Gene3D" id="3.40.1050.10">
    <property type="entry name" value="Carbonic anhydrase"/>
    <property type="match status" value="1"/>
</dbReference>
<feature type="binding site" evidence="7">
    <location>
        <position position="166"/>
    </location>
    <ligand>
        <name>Zn(2+)</name>
        <dbReference type="ChEBI" id="CHEBI:29105"/>
    </ligand>
</feature>
<comment type="catalytic activity">
    <reaction evidence="6 8">
        <text>hydrogencarbonate + H(+) = CO2 + H2O</text>
        <dbReference type="Rhea" id="RHEA:10748"/>
        <dbReference type="ChEBI" id="CHEBI:15377"/>
        <dbReference type="ChEBI" id="CHEBI:15378"/>
        <dbReference type="ChEBI" id="CHEBI:16526"/>
        <dbReference type="ChEBI" id="CHEBI:17544"/>
        <dbReference type="EC" id="4.2.1.1"/>
    </reaction>
</comment>
<dbReference type="SMART" id="SM00947">
    <property type="entry name" value="Pro_CA"/>
    <property type="match status" value="1"/>
</dbReference>
<dbReference type="GO" id="GO:0071244">
    <property type="term" value="P:cellular response to carbon dioxide"/>
    <property type="evidence" value="ECO:0007669"/>
    <property type="project" value="TreeGrafter"/>
</dbReference>
<dbReference type="OrthoDB" id="10248475at2759"/>
<dbReference type="EC" id="4.2.1.1" evidence="2 8"/>
<evidence type="ECO:0000256" key="8">
    <source>
        <dbReference type="RuleBase" id="RU003956"/>
    </source>
</evidence>
<comment type="caution">
    <text evidence="9">The sequence shown here is derived from an EMBL/GenBank/DDBJ whole genome shotgun (WGS) entry which is preliminary data.</text>
</comment>
<dbReference type="GO" id="GO:0034599">
    <property type="term" value="P:cellular response to oxidative stress"/>
    <property type="evidence" value="ECO:0007669"/>
    <property type="project" value="TreeGrafter"/>
</dbReference>
<dbReference type="AlphaFoldDB" id="A0A015N906"/>
<protein>
    <recommendedName>
        <fullName evidence="2 8">Carbonic anhydrase</fullName>
        <ecNumber evidence="2 8">4.2.1.1</ecNumber>
    </recommendedName>
    <alternativeName>
        <fullName evidence="8">Carbonate dehydratase</fullName>
    </alternativeName>
</protein>
<dbReference type="OMA" id="AQDPNYF"/>
<evidence type="ECO:0000256" key="5">
    <source>
        <dbReference type="ARBA" id="ARBA00023239"/>
    </source>
</evidence>
<keyword evidence="10" id="KW-1185">Reference proteome</keyword>
<keyword evidence="3 7" id="KW-0479">Metal-binding</keyword>
<evidence type="ECO:0000256" key="3">
    <source>
        <dbReference type="ARBA" id="ARBA00022723"/>
    </source>
</evidence>
<evidence type="ECO:0000256" key="7">
    <source>
        <dbReference type="PIRSR" id="PIRSR601765-1"/>
    </source>
</evidence>
<feature type="binding site" evidence="7">
    <location>
        <position position="112"/>
    </location>
    <ligand>
        <name>Zn(2+)</name>
        <dbReference type="ChEBI" id="CHEBI:29105"/>
    </ligand>
</feature>
<dbReference type="Proteomes" id="UP000022910">
    <property type="component" value="Unassembled WGS sequence"/>
</dbReference>
<dbReference type="InterPro" id="IPR036874">
    <property type="entry name" value="Carbonic_anhydrase_sf"/>
</dbReference>
<dbReference type="PROSITE" id="PS00704">
    <property type="entry name" value="PROK_CO2_ANHYDRASE_1"/>
    <property type="match status" value="1"/>
</dbReference>
<dbReference type="Pfam" id="PF00484">
    <property type="entry name" value="Pro_CA"/>
    <property type="match status" value="1"/>
</dbReference>
<evidence type="ECO:0000256" key="6">
    <source>
        <dbReference type="ARBA" id="ARBA00048348"/>
    </source>
</evidence>
<keyword evidence="4 7" id="KW-0862">Zinc</keyword>
<evidence type="ECO:0000256" key="4">
    <source>
        <dbReference type="ARBA" id="ARBA00022833"/>
    </source>
</evidence>
<comment type="similarity">
    <text evidence="1 8">Belongs to the beta-class carbonic anhydrase family.</text>
</comment>
<comment type="function">
    <text evidence="8">Reversible hydration of carbon dioxide.</text>
</comment>
<feature type="binding site" evidence="7">
    <location>
        <position position="169"/>
    </location>
    <ligand>
        <name>Zn(2+)</name>
        <dbReference type="ChEBI" id="CHEBI:29105"/>
    </ligand>
</feature>
<dbReference type="GO" id="GO:0015976">
    <property type="term" value="P:carbon utilization"/>
    <property type="evidence" value="ECO:0007669"/>
    <property type="project" value="InterPro"/>
</dbReference>
<evidence type="ECO:0000313" key="9">
    <source>
        <dbReference type="EMBL" id="EXX75628.1"/>
    </source>
</evidence>